<dbReference type="Gene3D" id="3.20.20.190">
    <property type="entry name" value="Phosphatidylinositol (PI) phosphodiesterase"/>
    <property type="match status" value="1"/>
</dbReference>
<keyword evidence="1" id="KW-0732">Signal</keyword>
<protein>
    <submittedName>
        <fullName evidence="2">Glycerophosphodiester phosphodiesterase</fullName>
    </submittedName>
</protein>
<organism evidence="2 3">
    <name type="scientific">Sporosarcina jeotgali</name>
    <dbReference type="NCBI Taxonomy" id="3020056"/>
    <lineage>
        <taxon>Bacteria</taxon>
        <taxon>Bacillati</taxon>
        <taxon>Bacillota</taxon>
        <taxon>Bacilli</taxon>
        <taxon>Bacillales</taxon>
        <taxon>Caryophanaceae</taxon>
        <taxon>Sporosarcina</taxon>
    </lineage>
</organism>
<dbReference type="Proteomes" id="UP001303532">
    <property type="component" value="Chromosome"/>
</dbReference>
<dbReference type="SUPFAM" id="SSF51695">
    <property type="entry name" value="PLC-like phosphodiesterases"/>
    <property type="match status" value="1"/>
</dbReference>
<accession>A0ABZ0KXP7</accession>
<name>A0ABZ0KXP7_9BACL</name>
<reference evidence="2 3" key="1">
    <citation type="submission" date="2023-01" db="EMBL/GenBank/DDBJ databases">
        <title>Sporosarcina sp. nov., isolated from Korean tranditional fermented seafood 'Jeotgal'.</title>
        <authorList>
            <person name="Yang A.-I."/>
        </authorList>
    </citation>
    <scope>NUCLEOTIDE SEQUENCE [LARGE SCALE GENOMIC DNA]</scope>
    <source>
        <strain evidence="2 3">B2O-1</strain>
    </source>
</reference>
<sequence>MGRKTKVALSVGAAGAAAWAASKAIIRPNARPGKKALQFEGPVVIQQLTDTANSEQLAAEAASLGVHGFAVDVRLTVHEEIILVNNEHPESSHCLLKDMIIQYPHLLFIIRIADSPDTYEGSLMPSKLWKLLEECGAQEQVAVLSQYDEQVDRFNLYTQHMAAAGAGITELKQAYAAYTSRFGHLYHPRTDLFVLAGKIGPFQPASEGFIQFLNKLNITVYAENYAADDVIKLVSSGISGFITDSPKSTMVQLDMLLEH</sequence>
<evidence type="ECO:0000313" key="2">
    <source>
        <dbReference type="EMBL" id="WOV85176.1"/>
    </source>
</evidence>
<evidence type="ECO:0000256" key="1">
    <source>
        <dbReference type="SAM" id="SignalP"/>
    </source>
</evidence>
<evidence type="ECO:0000313" key="3">
    <source>
        <dbReference type="Proteomes" id="UP001303532"/>
    </source>
</evidence>
<proteinExistence type="predicted"/>
<keyword evidence="3" id="KW-1185">Reference proteome</keyword>
<dbReference type="EMBL" id="CP116341">
    <property type="protein sequence ID" value="WOV85176.1"/>
    <property type="molecule type" value="Genomic_DNA"/>
</dbReference>
<feature type="signal peptide" evidence="1">
    <location>
        <begin position="1"/>
        <end position="20"/>
    </location>
</feature>
<dbReference type="InterPro" id="IPR017946">
    <property type="entry name" value="PLC-like_Pdiesterase_TIM-brl"/>
</dbReference>
<dbReference type="RefSeq" id="WP_323692806.1">
    <property type="nucleotide sequence ID" value="NZ_CP116341.1"/>
</dbReference>
<feature type="chain" id="PRO_5046645221" evidence="1">
    <location>
        <begin position="21"/>
        <end position="259"/>
    </location>
</feature>
<gene>
    <name evidence="2" type="ORF">PGH26_04390</name>
</gene>